<dbReference type="Pfam" id="PF00650">
    <property type="entry name" value="CRAL_TRIO"/>
    <property type="match status" value="1"/>
</dbReference>
<accession>A0A316UAZ3</accession>
<dbReference type="PROSITE" id="PS50191">
    <property type="entry name" value="CRAL_TRIO"/>
    <property type="match status" value="1"/>
</dbReference>
<dbReference type="InterPro" id="IPR052578">
    <property type="entry name" value="PI_Transfer_CRAL-TRIO"/>
</dbReference>
<dbReference type="InterPro" id="IPR036865">
    <property type="entry name" value="CRAL-TRIO_dom_sf"/>
</dbReference>
<protein>
    <submittedName>
        <fullName evidence="3">CRAL/TRIO domain-containing protein</fullName>
    </submittedName>
</protein>
<evidence type="ECO:0000256" key="1">
    <source>
        <dbReference type="SAM" id="MobiDB-lite"/>
    </source>
</evidence>
<dbReference type="STRING" id="1684307.A0A316UAZ3"/>
<dbReference type="Gene3D" id="3.40.525.10">
    <property type="entry name" value="CRAL-TRIO lipid binding domain"/>
    <property type="match status" value="1"/>
</dbReference>
<dbReference type="SUPFAM" id="SSF52087">
    <property type="entry name" value="CRAL/TRIO domain"/>
    <property type="match status" value="1"/>
</dbReference>
<evidence type="ECO:0000313" key="3">
    <source>
        <dbReference type="EMBL" id="PWN22387.1"/>
    </source>
</evidence>
<dbReference type="SMART" id="SM01100">
    <property type="entry name" value="CRAL_TRIO_N"/>
    <property type="match status" value="1"/>
</dbReference>
<feature type="non-terminal residue" evidence="3">
    <location>
        <position position="362"/>
    </location>
</feature>
<dbReference type="PANTHER" id="PTHR45824">
    <property type="entry name" value="GH16843P"/>
    <property type="match status" value="1"/>
</dbReference>
<evidence type="ECO:0000313" key="4">
    <source>
        <dbReference type="Proteomes" id="UP000245942"/>
    </source>
</evidence>
<dbReference type="Pfam" id="PF03765">
    <property type="entry name" value="CRAL_TRIO_N"/>
    <property type="match status" value="1"/>
</dbReference>
<dbReference type="InterPro" id="IPR011074">
    <property type="entry name" value="CRAL/TRIO_N_dom"/>
</dbReference>
<dbReference type="InterPro" id="IPR001251">
    <property type="entry name" value="CRAL-TRIO_dom"/>
</dbReference>
<dbReference type="Proteomes" id="UP000245942">
    <property type="component" value="Unassembled WGS sequence"/>
</dbReference>
<dbReference type="InterPro" id="IPR036273">
    <property type="entry name" value="CRAL/TRIO_N_dom_sf"/>
</dbReference>
<evidence type="ECO:0000259" key="2">
    <source>
        <dbReference type="PROSITE" id="PS50191"/>
    </source>
</evidence>
<reference evidence="3 4" key="1">
    <citation type="journal article" date="2018" name="Mol. Biol. Evol.">
        <title>Broad Genomic Sampling Reveals a Smut Pathogenic Ancestry of the Fungal Clade Ustilaginomycotina.</title>
        <authorList>
            <person name="Kijpornyongpan T."/>
            <person name="Mondo S.J."/>
            <person name="Barry K."/>
            <person name="Sandor L."/>
            <person name="Lee J."/>
            <person name="Lipzen A."/>
            <person name="Pangilinan J."/>
            <person name="LaButti K."/>
            <person name="Hainaut M."/>
            <person name="Henrissat B."/>
            <person name="Grigoriev I.V."/>
            <person name="Spatafora J.W."/>
            <person name="Aime M.C."/>
        </authorList>
    </citation>
    <scope>NUCLEOTIDE SEQUENCE [LARGE SCALE GENOMIC DNA]</scope>
    <source>
        <strain evidence="3 4">MCA 4718</strain>
    </source>
</reference>
<feature type="compositionally biased region" description="Polar residues" evidence="1">
    <location>
        <begin position="43"/>
        <end position="53"/>
    </location>
</feature>
<name>A0A316UAZ3_9BASI</name>
<proteinExistence type="predicted"/>
<sequence>MVNPSRTRSRETSATGRSSLLEKTYSRYSNYGKGGDNLKKTSSRANSQQTAVENPSLRAFTGVFRKPEEGCRPQPPAKLSDSQEKLLAEMLVYFRERKTYPVSLNAKDGKAEEPPTEWEKLRMLSRESMLRYLRATKWDLNAAKKRLAETIAWRREFGVDSIDPAEVEQEAKSGKETVMGFDNSARPLHYMHPHRNNTKESPTQMRFAVWILESCIDLMPPGVEQLALLINFDNRSRNPTSIANAKLMLYILQNHYVERLGVALCINVPWVFKAFWSAIQSFIDPVTKSKCKFDEGIKEEVPLSQLSSDYGGEVDPTYHHDQYWPDLVKLTQERRAAMLKRFKEQCNSEVGASEWVVRGGND</sequence>
<dbReference type="GeneID" id="37011955"/>
<dbReference type="EMBL" id="KZ819323">
    <property type="protein sequence ID" value="PWN22387.1"/>
    <property type="molecule type" value="Genomic_DNA"/>
</dbReference>
<dbReference type="RefSeq" id="XP_025349547.1">
    <property type="nucleotide sequence ID" value="XM_025490221.1"/>
</dbReference>
<dbReference type="CDD" id="cd00170">
    <property type="entry name" value="SEC14"/>
    <property type="match status" value="1"/>
</dbReference>
<feature type="domain" description="CRAL-TRIO" evidence="2">
    <location>
        <begin position="166"/>
        <end position="318"/>
    </location>
</feature>
<dbReference type="OrthoDB" id="75724at2759"/>
<dbReference type="PANTHER" id="PTHR45824:SF29">
    <property type="entry name" value="GH16843P"/>
    <property type="match status" value="1"/>
</dbReference>
<feature type="compositionally biased region" description="Polar residues" evidence="1">
    <location>
        <begin position="1"/>
        <end position="18"/>
    </location>
</feature>
<organism evidence="3 4">
    <name type="scientific">Pseudomicrostroma glucosiphilum</name>
    <dbReference type="NCBI Taxonomy" id="1684307"/>
    <lineage>
        <taxon>Eukaryota</taxon>
        <taxon>Fungi</taxon>
        <taxon>Dikarya</taxon>
        <taxon>Basidiomycota</taxon>
        <taxon>Ustilaginomycotina</taxon>
        <taxon>Exobasidiomycetes</taxon>
        <taxon>Microstromatales</taxon>
        <taxon>Microstromatales incertae sedis</taxon>
        <taxon>Pseudomicrostroma</taxon>
    </lineage>
</organism>
<keyword evidence="4" id="KW-1185">Reference proteome</keyword>
<dbReference type="AlphaFoldDB" id="A0A316UAZ3"/>
<dbReference type="SMART" id="SM00516">
    <property type="entry name" value="SEC14"/>
    <property type="match status" value="1"/>
</dbReference>
<dbReference type="SUPFAM" id="SSF46938">
    <property type="entry name" value="CRAL/TRIO N-terminal domain"/>
    <property type="match status" value="1"/>
</dbReference>
<gene>
    <name evidence="3" type="ORF">BCV69DRAFT_246708</name>
</gene>
<feature type="region of interest" description="Disordered" evidence="1">
    <location>
        <begin position="1"/>
        <end position="55"/>
    </location>
</feature>
<dbReference type="GO" id="GO:0008526">
    <property type="term" value="F:phosphatidylinositol transfer activity"/>
    <property type="evidence" value="ECO:0007669"/>
    <property type="project" value="TreeGrafter"/>
</dbReference>